<feature type="chain" id="PRO_5001782051" description="Tox-REase-2 domain-containing protein" evidence="2">
    <location>
        <begin position="19"/>
        <end position="371"/>
    </location>
</feature>
<evidence type="ECO:0000256" key="1">
    <source>
        <dbReference type="SAM" id="MobiDB-lite"/>
    </source>
</evidence>
<evidence type="ECO:0000313" key="5">
    <source>
        <dbReference type="Proteomes" id="UP000028547"/>
    </source>
</evidence>
<dbReference type="AlphaFoldDB" id="A0A084SWD3"/>
<keyword evidence="2" id="KW-0732">Signal</keyword>
<feature type="compositionally biased region" description="Basic and acidic residues" evidence="1">
    <location>
        <begin position="217"/>
        <end position="227"/>
    </location>
</feature>
<evidence type="ECO:0000313" key="4">
    <source>
        <dbReference type="EMBL" id="KFA92768.1"/>
    </source>
</evidence>
<dbReference type="Pfam" id="PF15646">
    <property type="entry name" value="Tox-REase-2"/>
    <property type="match status" value="1"/>
</dbReference>
<dbReference type="Proteomes" id="UP000028547">
    <property type="component" value="Unassembled WGS sequence"/>
</dbReference>
<feature type="domain" description="Tox-REase-2" evidence="3">
    <location>
        <begin position="255"/>
        <end position="361"/>
    </location>
</feature>
<feature type="signal peptide" evidence="2">
    <location>
        <begin position="1"/>
        <end position="18"/>
    </location>
</feature>
<dbReference type="EMBL" id="JPMI01000079">
    <property type="protein sequence ID" value="KFA92768.1"/>
    <property type="molecule type" value="Genomic_DNA"/>
</dbReference>
<sequence>MRIILFFLGLLFAEPAFSSPVEDGLCHARPQAIEKMEKSEKLCRAFIRAMRMLPEETMQEVQAMVSPESLTLLGTMTTAWIGSQGIPVLGQTVDAALLTLGVTMAAAQTAAVKDLLWNYARYASEARDEAGLDTAAKHLARAVATVGVSVVTFILMKRVSGKAQKQTGPPAHPFVLQPELVPVASGGRVGNSMGVKPGVVPGTGVAPSLATAGGRSGGERVHPDPAKSKRVDIAAFKAWLEKVKRRPARQDSEAFQYQRKHAGPEEIQVSGGGKNVWADGARPESARIVEVKHIGTPDKSPFIPGSKCDEGVRLAIQTGVIAEFERYATVIKDPNNPIVALEVIVNDGMAVPFFEALLTRLSIPGEVLVRP</sequence>
<organism evidence="4 5">
    <name type="scientific">Archangium violaceum Cb vi76</name>
    <dbReference type="NCBI Taxonomy" id="1406225"/>
    <lineage>
        <taxon>Bacteria</taxon>
        <taxon>Pseudomonadati</taxon>
        <taxon>Myxococcota</taxon>
        <taxon>Myxococcia</taxon>
        <taxon>Myxococcales</taxon>
        <taxon>Cystobacterineae</taxon>
        <taxon>Archangiaceae</taxon>
        <taxon>Archangium</taxon>
    </lineage>
</organism>
<name>A0A084SWD3_9BACT</name>
<reference evidence="4 5" key="1">
    <citation type="submission" date="2014-07" db="EMBL/GenBank/DDBJ databases">
        <title>Draft Genome Sequence of Gephyronic Acid Producer, Cystobacter violaceus Strain Cb vi76.</title>
        <authorList>
            <person name="Stevens D.C."/>
            <person name="Young J."/>
            <person name="Carmichael R."/>
            <person name="Tan J."/>
            <person name="Taylor R.E."/>
        </authorList>
    </citation>
    <scope>NUCLEOTIDE SEQUENCE [LARGE SCALE GENOMIC DNA]</scope>
    <source>
        <strain evidence="4 5">Cb vi76</strain>
    </source>
</reference>
<dbReference type="InterPro" id="IPR028906">
    <property type="entry name" value="Tox-REase-2_dom"/>
</dbReference>
<accession>A0A084SWD3</accession>
<evidence type="ECO:0000259" key="3">
    <source>
        <dbReference type="Pfam" id="PF15646"/>
    </source>
</evidence>
<proteinExistence type="predicted"/>
<comment type="caution">
    <text evidence="4">The sequence shown here is derived from an EMBL/GenBank/DDBJ whole genome shotgun (WGS) entry which is preliminary data.</text>
</comment>
<evidence type="ECO:0000256" key="2">
    <source>
        <dbReference type="SAM" id="SignalP"/>
    </source>
</evidence>
<protein>
    <recommendedName>
        <fullName evidence="3">Tox-REase-2 domain-containing protein</fullName>
    </recommendedName>
</protein>
<dbReference type="RefSeq" id="WP_043394084.1">
    <property type="nucleotide sequence ID" value="NZ_JPMI01000079.1"/>
</dbReference>
<gene>
    <name evidence="4" type="ORF">Q664_12975</name>
</gene>
<feature type="region of interest" description="Disordered" evidence="1">
    <location>
        <begin position="207"/>
        <end position="227"/>
    </location>
</feature>